<dbReference type="PANTHER" id="PTHR21021:SF16">
    <property type="entry name" value="TIP41-LIKE PROTEIN"/>
    <property type="match status" value="1"/>
</dbReference>
<dbReference type="Proteomes" id="UP000001997">
    <property type="component" value="Unassembled WGS sequence"/>
</dbReference>
<sequence>MENKNQGDQRNPRTAPTFPSTSVPRISGINAVHVNSARQMVQMHTSGRRPNRGDSMVTNSSSIMASSTFPRPTSNVSVPAKSEHGVCNNPQCDHCGQVIIPSPKSSFPIVDQPSITVSDWSIYRIKKPILSSSELDALESRFEFPMPEMIFGNSSIKLQNDKNGATIEFNGLDALDTLESGSDLRVSYHKEWLDSRRSTSPSHKPIDVRERATKDLGGLTSLESVKPYDWTYSTNYKGTVKNAEFVPCNEELPLQKLLRPDPILFFDESILFEDELGDNGISMLSTKIRVMHTCVLVLCRFFLRIDNVIFRVRDTRIYIDLETNKVLREYKIQECPYDQVLQKIKAKVVADPKSLMRDVNWIAQNIPVLSCEVETIPEEGT</sequence>
<feature type="region of interest" description="Disordered" evidence="2">
    <location>
        <begin position="1"/>
        <end position="24"/>
    </location>
</feature>
<dbReference type="PANTHER" id="PTHR21021">
    <property type="entry name" value="GAF/PUTATIVE CYTOSKELETAL PROTEIN"/>
    <property type="match status" value="1"/>
</dbReference>
<dbReference type="GO" id="GO:1904262">
    <property type="term" value="P:negative regulation of TORC1 signaling"/>
    <property type="evidence" value="ECO:0007669"/>
    <property type="project" value="EnsemblFungi"/>
</dbReference>
<evidence type="ECO:0000256" key="1">
    <source>
        <dbReference type="ARBA" id="ARBA00006658"/>
    </source>
</evidence>
<dbReference type="InterPro" id="IPR051330">
    <property type="entry name" value="Phosphatase_reg/MetRdx"/>
</dbReference>
<proteinExistence type="inferred from homology"/>
<comment type="similarity">
    <text evidence="1">Belongs to the TIP41 family.</text>
</comment>
<dbReference type="EMBL" id="CH408157">
    <property type="protein sequence ID" value="EDK38972.2"/>
    <property type="molecule type" value="Genomic_DNA"/>
</dbReference>
<keyword evidence="4" id="KW-1185">Reference proteome</keyword>
<dbReference type="VEuPathDB" id="FungiDB:PGUG_03070"/>
<protein>
    <recommendedName>
        <fullName evidence="5">Type 2A phosphatase activator TIP41</fullName>
    </recommendedName>
</protein>
<feature type="compositionally biased region" description="Polar residues" evidence="2">
    <location>
        <begin position="12"/>
        <end position="24"/>
    </location>
</feature>
<dbReference type="FunCoup" id="A5DIG9">
    <property type="interactions" value="812"/>
</dbReference>
<dbReference type="OrthoDB" id="10253878at2759"/>
<organism evidence="3 4">
    <name type="scientific">Meyerozyma guilliermondii (strain ATCC 6260 / CBS 566 / DSM 6381 / JCM 1539 / NBRC 10279 / NRRL Y-324)</name>
    <name type="common">Yeast</name>
    <name type="synonym">Candida guilliermondii</name>
    <dbReference type="NCBI Taxonomy" id="294746"/>
    <lineage>
        <taxon>Eukaryota</taxon>
        <taxon>Fungi</taxon>
        <taxon>Dikarya</taxon>
        <taxon>Ascomycota</taxon>
        <taxon>Saccharomycotina</taxon>
        <taxon>Pichiomycetes</taxon>
        <taxon>Debaryomycetaceae</taxon>
        <taxon>Meyerozyma</taxon>
    </lineage>
</organism>
<evidence type="ECO:0000256" key="2">
    <source>
        <dbReference type="SAM" id="MobiDB-lite"/>
    </source>
</evidence>
<dbReference type="InParanoid" id="A5DIG9"/>
<dbReference type="KEGG" id="pgu:PGUG_03070"/>
<accession>A5DIG9</accession>
<dbReference type="Pfam" id="PF04176">
    <property type="entry name" value="TIP41"/>
    <property type="match status" value="1"/>
</dbReference>
<dbReference type="RefSeq" id="XP_001485341.2">
    <property type="nucleotide sequence ID" value="XM_001485291.1"/>
</dbReference>
<reference evidence="3 4" key="1">
    <citation type="journal article" date="2009" name="Nature">
        <title>Evolution of pathogenicity and sexual reproduction in eight Candida genomes.</title>
        <authorList>
            <person name="Butler G."/>
            <person name="Rasmussen M.D."/>
            <person name="Lin M.F."/>
            <person name="Santos M.A."/>
            <person name="Sakthikumar S."/>
            <person name="Munro C.A."/>
            <person name="Rheinbay E."/>
            <person name="Grabherr M."/>
            <person name="Forche A."/>
            <person name="Reedy J.L."/>
            <person name="Agrafioti I."/>
            <person name="Arnaud M.B."/>
            <person name="Bates S."/>
            <person name="Brown A.J."/>
            <person name="Brunke S."/>
            <person name="Costanzo M.C."/>
            <person name="Fitzpatrick D.A."/>
            <person name="de Groot P.W."/>
            <person name="Harris D."/>
            <person name="Hoyer L.L."/>
            <person name="Hube B."/>
            <person name="Klis F.M."/>
            <person name="Kodira C."/>
            <person name="Lennard N."/>
            <person name="Logue M.E."/>
            <person name="Martin R."/>
            <person name="Neiman A.M."/>
            <person name="Nikolaou E."/>
            <person name="Quail M.A."/>
            <person name="Quinn J."/>
            <person name="Santos M.C."/>
            <person name="Schmitzberger F.F."/>
            <person name="Sherlock G."/>
            <person name="Shah P."/>
            <person name="Silverstein K.A."/>
            <person name="Skrzypek M.S."/>
            <person name="Soll D."/>
            <person name="Staggs R."/>
            <person name="Stansfield I."/>
            <person name="Stumpf M.P."/>
            <person name="Sudbery P.E."/>
            <person name="Srikantha T."/>
            <person name="Zeng Q."/>
            <person name="Berman J."/>
            <person name="Berriman M."/>
            <person name="Heitman J."/>
            <person name="Gow N.A."/>
            <person name="Lorenz M.C."/>
            <person name="Birren B.W."/>
            <person name="Kellis M."/>
            <person name="Cuomo C.A."/>
        </authorList>
    </citation>
    <scope>NUCLEOTIDE SEQUENCE [LARGE SCALE GENOMIC DNA]</scope>
    <source>
        <strain evidence="4">ATCC 6260 / CBS 566 / DSM 6381 / JCM 1539 / NBRC 10279 / NRRL Y-324</strain>
    </source>
</reference>
<evidence type="ECO:0000313" key="3">
    <source>
        <dbReference type="EMBL" id="EDK38972.2"/>
    </source>
</evidence>
<dbReference type="GO" id="GO:0005829">
    <property type="term" value="C:cytosol"/>
    <property type="evidence" value="ECO:0007669"/>
    <property type="project" value="TreeGrafter"/>
</dbReference>
<feature type="compositionally biased region" description="Basic and acidic residues" evidence="2">
    <location>
        <begin position="1"/>
        <end position="11"/>
    </location>
</feature>
<evidence type="ECO:0000313" key="4">
    <source>
        <dbReference type="Proteomes" id="UP000001997"/>
    </source>
</evidence>
<gene>
    <name evidence="3" type="ORF">PGUG_03070</name>
</gene>
<dbReference type="eggNOG" id="KOG3224">
    <property type="taxonomic scope" value="Eukaryota"/>
</dbReference>
<dbReference type="HOGENOM" id="CLU_039187_0_2_1"/>
<name>A5DIG9_PICGU</name>
<dbReference type="GeneID" id="5126554"/>
<dbReference type="STRING" id="294746.A5DIG9"/>
<dbReference type="GO" id="GO:0031929">
    <property type="term" value="P:TOR signaling"/>
    <property type="evidence" value="ECO:0007669"/>
    <property type="project" value="TreeGrafter"/>
</dbReference>
<evidence type="ECO:0008006" key="5">
    <source>
        <dbReference type="Google" id="ProtNLM"/>
    </source>
</evidence>
<dbReference type="AlphaFoldDB" id="A5DIG9"/>
<dbReference type="InterPro" id="IPR007303">
    <property type="entry name" value="TIP41-like"/>
</dbReference>
<dbReference type="OMA" id="DMILFED"/>